<dbReference type="AlphaFoldDB" id="A0A9D4P4M4"/>
<reference evidence="2" key="2">
    <citation type="journal article" date="2021" name="World Allergy Organ. J.">
        <title>Chromosome-level assembly of Dermatophagoides farinae genome and transcriptome reveals two novel allergens Der f 37 and Der f 39.</title>
        <authorList>
            <person name="Chen J."/>
            <person name="Cai Z."/>
            <person name="Fan D."/>
            <person name="Hu J."/>
            <person name="Hou Y."/>
            <person name="He Y."/>
            <person name="Zhang Z."/>
            <person name="Zhao Z."/>
            <person name="Gao P."/>
            <person name="Hu W."/>
            <person name="Sun J."/>
            <person name="Li J."/>
            <person name="Ji K."/>
        </authorList>
    </citation>
    <scope>NUCLEOTIDE SEQUENCE</scope>
    <source>
        <strain evidence="2">JKM2019</strain>
    </source>
</reference>
<protein>
    <submittedName>
        <fullName evidence="2">Uncharacterized protein</fullName>
    </submittedName>
</protein>
<keyword evidence="1" id="KW-0812">Transmembrane</keyword>
<gene>
    <name evidence="2" type="ORF">HUG17_6285</name>
</gene>
<keyword evidence="1" id="KW-1133">Transmembrane helix</keyword>
<comment type="caution">
    <text evidence="2">The sequence shown here is derived from an EMBL/GenBank/DDBJ whole genome shotgun (WGS) entry which is preliminary data.</text>
</comment>
<proteinExistence type="predicted"/>
<sequence>MNILPFKRKSDHIIRPLVKYSFHSLKYLIIRINYQLWQYQQRQIPLTYSSLRPAILITITGWMSTIMWFSKIQWGRAVFPITNDDSARIFHISCFTICVKFMTVVSCILEFLWIIFIRKLLKYESGLNDFLIYYSSHHKNIEMEITSQNRKYLFRLITIADYLSIESAIIFGLAITYWMLRIIYELFILFNNDQISTVVLLFSIQMIIIEYIHCLFLISLILMPFKALIIVVELIIDQIKQFFLAIRSLFDLRLSNTMKMQIVWHSFQKKYNRIFNHIAKLNADLKMVLLAMETISKASIIFSTIFYSQGVTETIHGSIFVVCLISIFCLATGVYARLSIFPSFNQQCCKRLLGWNVRISQLHSRINDDNNNNRRINKHQHIQFNKLIPPKNCNRKSLFLFTIRQQIKINLFMQTMAKNRFGFNCGQIFFIDKFKYVELMLMNIPFTIMFYEKICLDINNRIDNNN</sequence>
<organism evidence="2">
    <name type="scientific">Dermatophagoides farinae</name>
    <name type="common">American house dust mite</name>
    <dbReference type="NCBI Taxonomy" id="6954"/>
    <lineage>
        <taxon>Eukaryota</taxon>
        <taxon>Metazoa</taxon>
        <taxon>Ecdysozoa</taxon>
        <taxon>Arthropoda</taxon>
        <taxon>Chelicerata</taxon>
        <taxon>Arachnida</taxon>
        <taxon>Acari</taxon>
        <taxon>Acariformes</taxon>
        <taxon>Sarcoptiformes</taxon>
        <taxon>Astigmata</taxon>
        <taxon>Psoroptidia</taxon>
        <taxon>Analgoidea</taxon>
        <taxon>Pyroglyphidae</taxon>
        <taxon>Dermatophagoidinae</taxon>
        <taxon>Dermatophagoides</taxon>
    </lineage>
</organism>
<name>A0A9D4P4M4_DERFA</name>
<reference evidence="2" key="1">
    <citation type="submission" date="2020-06" db="EMBL/GenBank/DDBJ databases">
        <authorList>
            <person name="Ji K."/>
            <person name="Li J."/>
        </authorList>
    </citation>
    <scope>NUCLEOTIDE SEQUENCE</scope>
    <source>
        <strain evidence="2">JKM2019</strain>
        <tissue evidence="2">Whole body</tissue>
    </source>
</reference>
<keyword evidence="1" id="KW-0472">Membrane</keyword>
<dbReference type="Proteomes" id="UP000828236">
    <property type="component" value="Unassembled WGS sequence"/>
</dbReference>
<feature type="transmembrane region" description="Helical" evidence="1">
    <location>
        <begin position="200"/>
        <end position="222"/>
    </location>
</feature>
<accession>A0A9D4P4M4</accession>
<feature type="transmembrane region" description="Helical" evidence="1">
    <location>
        <begin position="287"/>
        <end position="308"/>
    </location>
</feature>
<feature type="transmembrane region" description="Helical" evidence="1">
    <location>
        <begin position="89"/>
        <end position="116"/>
    </location>
</feature>
<feature type="transmembrane region" description="Helical" evidence="1">
    <location>
        <begin position="51"/>
        <end position="69"/>
    </location>
</feature>
<feature type="transmembrane region" description="Helical" evidence="1">
    <location>
        <begin position="152"/>
        <end position="180"/>
    </location>
</feature>
<evidence type="ECO:0000313" key="2">
    <source>
        <dbReference type="EMBL" id="KAH7643923.1"/>
    </source>
</evidence>
<feature type="transmembrane region" description="Helical" evidence="1">
    <location>
        <begin position="314"/>
        <end position="336"/>
    </location>
</feature>
<evidence type="ECO:0000256" key="1">
    <source>
        <dbReference type="SAM" id="Phobius"/>
    </source>
</evidence>
<dbReference type="EMBL" id="SDOV01000002">
    <property type="protein sequence ID" value="KAH7643923.1"/>
    <property type="molecule type" value="Genomic_DNA"/>
</dbReference>